<sequence>MRNKYLLLILFTSIVCFKGFSQAPGCPDVSVFAPAPLCHPGECTELTADYFDTGATTSYDVSSIAYAPPYPFIGGTQVSANTDDVWSPLVTLPFSFCFYGQNYTQALVGSNGVITFDTTNFSPGPGCPWSFNQLVPNAGFPIKNAIYGVYQDIDPGVDNSFANPNINYAILGSAPCRTLVVNFSEVAQFSGTCENDATIGAQTSQIVLYETTNVIEVYVQRRVPCPSWNGGNGVIGVQNAGGTQGVTPPGRNTGSWSATNEAWRFTPNGSSIVVFEWLDSNGTVVSTDTTMSVCPTETTTYTARATYTPCGNNEPVIKTQPVVVEIDEVELGEPEDFVICAVNPPPYIFDLSQNSPLVRMGGNEFQYPVTYHLTEEDAEEGFNPIIPDNAFSTTTSVTIYVRMENALTGCSNTTSFEIIIAEAPVAGQPNDLNLCDDDGDGFVMTDLTVQNSDVLAGLDENAYTIAYFESLVDANANTPAIADPQNYNAEEGTIFVRVSTLGDDTCFDVTSFDINITELPNDVVSPASMEICDDNPNDGTASFDLTDAVNEIIAAEPAMTLDITVHETQAEADAGTNPQNYPAYVSNSQAINQIIYFRVKEAGSSLAGCYVVVPMDLTVNQSPAPAAPLTDYVLCDQTKLHDP</sequence>
<feature type="chain" id="PRO_5023036131" description="Gliding motility-associated C-terminal domain-containing protein" evidence="1">
    <location>
        <begin position="24"/>
        <end position="643"/>
    </location>
</feature>
<dbReference type="EMBL" id="CP042831">
    <property type="protein sequence ID" value="QEE51268.1"/>
    <property type="molecule type" value="Genomic_DNA"/>
</dbReference>
<feature type="signal peptide" evidence="1">
    <location>
        <begin position="1"/>
        <end position="23"/>
    </location>
</feature>
<evidence type="ECO:0008006" key="4">
    <source>
        <dbReference type="Google" id="ProtNLM"/>
    </source>
</evidence>
<dbReference type="OrthoDB" id="9765926at2"/>
<gene>
    <name evidence="2" type="ORF">FUA48_17365</name>
</gene>
<evidence type="ECO:0000313" key="3">
    <source>
        <dbReference type="Proteomes" id="UP000321222"/>
    </source>
</evidence>
<keyword evidence="1" id="KW-0732">Signal</keyword>
<dbReference type="AlphaFoldDB" id="A0A5B9FZJ4"/>
<evidence type="ECO:0000313" key="2">
    <source>
        <dbReference type="EMBL" id="QEE51268.1"/>
    </source>
</evidence>
<dbReference type="Proteomes" id="UP000321222">
    <property type="component" value="Chromosome"/>
</dbReference>
<keyword evidence="3" id="KW-1185">Reference proteome</keyword>
<proteinExistence type="predicted"/>
<accession>A0A5B9FZJ4</accession>
<evidence type="ECO:0000256" key="1">
    <source>
        <dbReference type="SAM" id="SignalP"/>
    </source>
</evidence>
<protein>
    <recommendedName>
        <fullName evidence="4">Gliding motility-associated C-terminal domain-containing protein</fullName>
    </recommendedName>
</protein>
<name>A0A5B9FZJ4_9FLAO</name>
<dbReference type="KEGG" id="fak:FUA48_17365"/>
<reference evidence="2 3" key="1">
    <citation type="submission" date="2019-08" db="EMBL/GenBank/DDBJ databases">
        <title>Flavobacterium alkalisoli sp. nov., isolated from rhizosphere soil of Suaeda salsa.</title>
        <authorList>
            <person name="Sun J.-Q."/>
            <person name="Xu L."/>
        </authorList>
    </citation>
    <scope>NUCLEOTIDE SEQUENCE [LARGE SCALE GENOMIC DNA]</scope>
    <source>
        <strain evidence="2 3">XS-5</strain>
    </source>
</reference>
<organism evidence="2 3">
    <name type="scientific">Flavobacterium alkalisoli</name>
    <dbReference type="NCBI Taxonomy" id="2602769"/>
    <lineage>
        <taxon>Bacteria</taxon>
        <taxon>Pseudomonadati</taxon>
        <taxon>Bacteroidota</taxon>
        <taxon>Flavobacteriia</taxon>
        <taxon>Flavobacteriales</taxon>
        <taxon>Flavobacteriaceae</taxon>
        <taxon>Flavobacterium</taxon>
    </lineage>
</organism>
<dbReference type="RefSeq" id="WP_147584767.1">
    <property type="nucleotide sequence ID" value="NZ_CP042831.1"/>
</dbReference>